<keyword evidence="2" id="KW-1133">Transmembrane helix</keyword>
<keyword evidence="2" id="KW-0472">Membrane</keyword>
<proteinExistence type="predicted"/>
<name>A0ABX6IJ20_9ACTN</name>
<feature type="transmembrane region" description="Helical" evidence="2">
    <location>
        <begin position="74"/>
        <end position="96"/>
    </location>
</feature>
<dbReference type="Pfam" id="PF12028">
    <property type="entry name" value="DUF3515"/>
    <property type="match status" value="1"/>
</dbReference>
<keyword evidence="4" id="KW-1185">Reference proteome</keyword>
<sequence>MRAAFSLGVVNDSGSGQSDDRSPAAGSSPAGDGPGAPAPADTSPPADTPGPDVTGTGTRAVPAPRDDSRRLSPALIATLVTIPVVVLTFFIVVAALKPDAEANPVASLAAPGSSSTECAALVDALPDRFDGFSDKKTSDDGLVRYTSSDGDIVLRCGVDRPAGLAPTSNLQVVNPVQWFMTDTRDGSGQAYVSVDRRPYVALWLPVNAGNAPITDISAIISKTLPMAPLDFG</sequence>
<dbReference type="Proteomes" id="UP001059836">
    <property type="component" value="Chromosome"/>
</dbReference>
<feature type="region of interest" description="Disordered" evidence="1">
    <location>
        <begin position="1"/>
        <end position="67"/>
    </location>
</feature>
<gene>
    <name evidence="3" type="ORF">GII31_14410</name>
</gene>
<organism evidence="3 4">
    <name type="scientific">Gordonia pseudamarae</name>
    <dbReference type="NCBI Taxonomy" id="2831662"/>
    <lineage>
        <taxon>Bacteria</taxon>
        <taxon>Bacillati</taxon>
        <taxon>Actinomycetota</taxon>
        <taxon>Actinomycetes</taxon>
        <taxon>Mycobacteriales</taxon>
        <taxon>Gordoniaceae</taxon>
        <taxon>Gordonia</taxon>
    </lineage>
</organism>
<evidence type="ECO:0000313" key="4">
    <source>
        <dbReference type="Proteomes" id="UP001059836"/>
    </source>
</evidence>
<keyword evidence="2" id="KW-0812">Transmembrane</keyword>
<evidence type="ECO:0000256" key="1">
    <source>
        <dbReference type="SAM" id="MobiDB-lite"/>
    </source>
</evidence>
<feature type="compositionally biased region" description="Low complexity" evidence="1">
    <location>
        <begin position="38"/>
        <end position="58"/>
    </location>
</feature>
<reference evidence="3" key="1">
    <citation type="journal article" date="2021" name="Nat. Microbiol.">
        <title>Cocultivation of an ultrasmall environmental parasitic bacterium with lytic ability against bacteria associated with wastewater foams.</title>
        <authorList>
            <person name="Batinovic S."/>
            <person name="Rose J.J.A."/>
            <person name="Ratcliffe J."/>
            <person name="Seviour R.J."/>
            <person name="Petrovski S."/>
        </authorList>
    </citation>
    <scope>NUCLEOTIDE SEQUENCE</scope>
    <source>
        <strain evidence="3">CON9</strain>
    </source>
</reference>
<accession>A0ABX6IJ20</accession>
<dbReference type="EMBL" id="CP045809">
    <property type="protein sequence ID" value="QHN35888.1"/>
    <property type="molecule type" value="Genomic_DNA"/>
</dbReference>
<evidence type="ECO:0000313" key="3">
    <source>
        <dbReference type="EMBL" id="QHN35888.1"/>
    </source>
</evidence>
<evidence type="ECO:0000256" key="2">
    <source>
        <dbReference type="SAM" id="Phobius"/>
    </source>
</evidence>
<dbReference type="InterPro" id="IPR021903">
    <property type="entry name" value="DUF3515"/>
</dbReference>
<protein>
    <submittedName>
        <fullName evidence="3">DUF3515 family protein</fullName>
    </submittedName>
</protein>